<reference evidence="2 3" key="1">
    <citation type="submission" date="2020-04" db="EMBL/GenBank/DDBJ databases">
        <title>Knoellia sp. isolate from air conditioner.</title>
        <authorList>
            <person name="Chea S."/>
            <person name="Kim D.-U."/>
        </authorList>
    </citation>
    <scope>NUCLEOTIDE SEQUENCE [LARGE SCALE GENOMIC DNA]</scope>
    <source>
        <strain evidence="2 3">DB2414S</strain>
    </source>
</reference>
<comment type="similarity">
    <text evidence="1">Belongs to the ROK (NagC/XylR) family.</text>
</comment>
<name>A0A849HU09_9MICO</name>
<dbReference type="Gene3D" id="1.10.10.10">
    <property type="entry name" value="Winged helix-like DNA-binding domain superfamily/Winged helix DNA-binding domain"/>
    <property type="match status" value="1"/>
</dbReference>
<dbReference type="InterPro" id="IPR036388">
    <property type="entry name" value="WH-like_DNA-bd_sf"/>
</dbReference>
<evidence type="ECO:0000256" key="1">
    <source>
        <dbReference type="ARBA" id="ARBA00006479"/>
    </source>
</evidence>
<dbReference type="InterPro" id="IPR049874">
    <property type="entry name" value="ROK_cs"/>
</dbReference>
<gene>
    <name evidence="2" type="ORF">HJG52_18995</name>
</gene>
<proteinExistence type="inferred from homology"/>
<dbReference type="Gene3D" id="3.30.420.40">
    <property type="match status" value="2"/>
</dbReference>
<evidence type="ECO:0000313" key="3">
    <source>
        <dbReference type="Proteomes" id="UP000588586"/>
    </source>
</evidence>
<dbReference type="PANTHER" id="PTHR18964:SF173">
    <property type="entry name" value="GLUCOKINASE"/>
    <property type="match status" value="1"/>
</dbReference>
<protein>
    <submittedName>
        <fullName evidence="2">ROK family transcriptional regulator</fullName>
    </submittedName>
</protein>
<keyword evidence="3" id="KW-1185">Reference proteome</keyword>
<dbReference type="AlphaFoldDB" id="A0A849HU09"/>
<accession>A0A849HU09</accession>
<dbReference type="EMBL" id="JABEPQ010000006">
    <property type="protein sequence ID" value="NNM48077.1"/>
    <property type="molecule type" value="Genomic_DNA"/>
</dbReference>
<dbReference type="SUPFAM" id="SSF53067">
    <property type="entry name" value="Actin-like ATPase domain"/>
    <property type="match status" value="1"/>
</dbReference>
<dbReference type="Pfam" id="PF00480">
    <property type="entry name" value="ROK"/>
    <property type="match status" value="1"/>
</dbReference>
<organism evidence="2 3">
    <name type="scientific">Knoellia koreensis</name>
    <dbReference type="NCBI Taxonomy" id="2730921"/>
    <lineage>
        <taxon>Bacteria</taxon>
        <taxon>Bacillati</taxon>
        <taxon>Actinomycetota</taxon>
        <taxon>Actinomycetes</taxon>
        <taxon>Micrococcales</taxon>
        <taxon>Intrasporangiaceae</taxon>
        <taxon>Knoellia</taxon>
    </lineage>
</organism>
<dbReference type="RefSeq" id="WP_171245206.1">
    <property type="nucleotide sequence ID" value="NZ_JABEPQ010000006.1"/>
</dbReference>
<evidence type="ECO:0000313" key="2">
    <source>
        <dbReference type="EMBL" id="NNM48077.1"/>
    </source>
</evidence>
<dbReference type="SUPFAM" id="SSF46785">
    <property type="entry name" value="Winged helix' DNA-binding domain"/>
    <property type="match status" value="1"/>
</dbReference>
<dbReference type="InterPro" id="IPR036390">
    <property type="entry name" value="WH_DNA-bd_sf"/>
</dbReference>
<dbReference type="InterPro" id="IPR043129">
    <property type="entry name" value="ATPase_NBD"/>
</dbReference>
<dbReference type="InterPro" id="IPR000600">
    <property type="entry name" value="ROK"/>
</dbReference>
<dbReference type="PANTHER" id="PTHR18964">
    <property type="entry name" value="ROK (REPRESSOR, ORF, KINASE) FAMILY"/>
    <property type="match status" value="1"/>
</dbReference>
<dbReference type="Proteomes" id="UP000588586">
    <property type="component" value="Unassembled WGS sequence"/>
</dbReference>
<sequence length="384" mass="39097">MPTGPGDVLALIRAGEATTRGALLEQTGLSRMTLSRRVDTLLSAGLVVDDGGAGASSGRRARLLRFHADHAKVVAVAVDTTHARIALTDLVAQPVAVEEIALDVTDGPAPTLAAITAAVTALLERTATPVSSVCGFGLSIPGPVDPLTGRPNQPPMMPGWDGYPMADEVAAALPGIPVVTANDADAAAIGEERSRPSTTRAMCLLKVATGIGTGIIIDGRPYRGLDGGAGDIGHVRLRDHPDALCQCGARGCLAAVASGRAVAAKLRERGIPAQSGRDVGRLVAHGNADADQLTREAGQLIGEVLATVVCVLNPEVVVVGGAMSSAPLLAGLRETLYRLTPARATRHLTLEMGRLGDDAAVVGLAHAVVDEVFSAAAVNARLGA</sequence>
<dbReference type="PROSITE" id="PS01125">
    <property type="entry name" value="ROK"/>
    <property type="match status" value="1"/>
</dbReference>
<comment type="caution">
    <text evidence="2">The sequence shown here is derived from an EMBL/GenBank/DDBJ whole genome shotgun (WGS) entry which is preliminary data.</text>
</comment>